<keyword evidence="4" id="KW-0677">Repeat</keyword>
<dbReference type="FunFam" id="3.30.160.60:FF:000448">
    <property type="entry name" value="RE1-silencing transcription factor A"/>
    <property type="match status" value="1"/>
</dbReference>
<dbReference type="AlphaFoldDB" id="A0AAE1FCS4"/>
<evidence type="ECO:0000256" key="7">
    <source>
        <dbReference type="ARBA" id="ARBA00023015"/>
    </source>
</evidence>
<keyword evidence="5 12" id="KW-0863">Zinc-finger</keyword>
<evidence type="ECO:0000313" key="16">
    <source>
        <dbReference type="Proteomes" id="UP001286313"/>
    </source>
</evidence>
<evidence type="ECO:0000256" key="6">
    <source>
        <dbReference type="ARBA" id="ARBA00022833"/>
    </source>
</evidence>
<evidence type="ECO:0000256" key="3">
    <source>
        <dbReference type="ARBA" id="ARBA00022723"/>
    </source>
</evidence>
<dbReference type="Gene3D" id="3.30.160.60">
    <property type="entry name" value="Classic Zinc Finger"/>
    <property type="match status" value="3"/>
</dbReference>
<comment type="caution">
    <text evidence="15">The sequence shown here is derived from an EMBL/GenBank/DDBJ whole genome shotgun (WGS) entry which is preliminary data.</text>
</comment>
<evidence type="ECO:0000256" key="11">
    <source>
        <dbReference type="ARBA" id="ARBA00037948"/>
    </source>
</evidence>
<keyword evidence="7" id="KW-0805">Transcription regulation</keyword>
<evidence type="ECO:0000256" key="9">
    <source>
        <dbReference type="ARBA" id="ARBA00023163"/>
    </source>
</evidence>
<dbReference type="PANTHER" id="PTHR24388">
    <property type="entry name" value="ZINC FINGER PROTEIN"/>
    <property type="match status" value="1"/>
</dbReference>
<reference evidence="15" key="1">
    <citation type="submission" date="2023-10" db="EMBL/GenBank/DDBJ databases">
        <title>Genome assemblies of two species of porcelain crab, Petrolisthes cinctipes and Petrolisthes manimaculis (Anomura: Porcellanidae).</title>
        <authorList>
            <person name="Angst P."/>
        </authorList>
    </citation>
    <scope>NUCLEOTIDE SEQUENCE</scope>
    <source>
        <strain evidence="15">PB745_01</strain>
        <tissue evidence="15">Gill</tissue>
    </source>
</reference>
<keyword evidence="9" id="KW-0804">Transcription</keyword>
<feature type="compositionally biased region" description="Basic and acidic residues" evidence="13">
    <location>
        <begin position="1"/>
        <end position="27"/>
    </location>
</feature>
<dbReference type="GO" id="GO:0005634">
    <property type="term" value="C:nucleus"/>
    <property type="evidence" value="ECO:0007669"/>
    <property type="project" value="UniProtKB-SubCell"/>
</dbReference>
<dbReference type="GO" id="GO:0000978">
    <property type="term" value="F:RNA polymerase II cis-regulatory region sequence-specific DNA binding"/>
    <property type="evidence" value="ECO:0007669"/>
    <property type="project" value="TreeGrafter"/>
</dbReference>
<dbReference type="GO" id="GO:0000981">
    <property type="term" value="F:DNA-binding transcription factor activity, RNA polymerase II-specific"/>
    <property type="evidence" value="ECO:0007669"/>
    <property type="project" value="TreeGrafter"/>
</dbReference>
<feature type="domain" description="C2H2-type" evidence="14">
    <location>
        <begin position="52"/>
        <end position="79"/>
    </location>
</feature>
<comment type="similarity">
    <text evidence="11">Belongs to the snail C2H2-type zinc-finger protein family.</text>
</comment>
<gene>
    <name evidence="15" type="ORF">Pcinc_023806</name>
</gene>
<feature type="region of interest" description="Disordered" evidence="13">
    <location>
        <begin position="1"/>
        <end position="32"/>
    </location>
</feature>
<dbReference type="InterPro" id="IPR013087">
    <property type="entry name" value="Znf_C2H2_type"/>
</dbReference>
<dbReference type="InterPro" id="IPR050527">
    <property type="entry name" value="Snail/Krueppel_Znf"/>
</dbReference>
<dbReference type="Pfam" id="PF23611">
    <property type="entry name" value="zf-C2H2_16"/>
    <property type="match status" value="1"/>
</dbReference>
<dbReference type="Proteomes" id="UP001286313">
    <property type="component" value="Unassembled WGS sequence"/>
</dbReference>
<evidence type="ECO:0000256" key="12">
    <source>
        <dbReference type="PROSITE-ProRule" id="PRU00042"/>
    </source>
</evidence>
<dbReference type="GO" id="GO:0008270">
    <property type="term" value="F:zinc ion binding"/>
    <property type="evidence" value="ECO:0007669"/>
    <property type="project" value="UniProtKB-KW"/>
</dbReference>
<dbReference type="InterPro" id="IPR036236">
    <property type="entry name" value="Znf_C2H2_sf"/>
</dbReference>
<comment type="subcellular location">
    <subcellularLocation>
        <location evidence="1">Nucleus</location>
    </subcellularLocation>
</comment>
<dbReference type="FunFam" id="3.30.160.60:FF:001156">
    <property type="entry name" value="Zinc finger protein 407"/>
    <property type="match status" value="1"/>
</dbReference>
<protein>
    <recommendedName>
        <fullName evidence="14">C2H2-type domain-containing protein</fullName>
    </recommendedName>
</protein>
<evidence type="ECO:0000256" key="1">
    <source>
        <dbReference type="ARBA" id="ARBA00004123"/>
    </source>
</evidence>
<keyword evidence="16" id="KW-1185">Reference proteome</keyword>
<dbReference type="Pfam" id="PF00096">
    <property type="entry name" value="zf-C2H2"/>
    <property type="match status" value="2"/>
</dbReference>
<dbReference type="FunFam" id="3.30.160.60:FF:001249">
    <property type="entry name" value="CTCF"/>
    <property type="match status" value="1"/>
</dbReference>
<sequence length="139" mass="16112">MESKLKPPPQVERETNFQWTDGRRAEEDWQNSTCNSNNLRGQILKQSGEKPFVCHYCSYKTSRKALLEEHINTHTGDRPFSCPFCPYSSSHKSILKAHIRRHTGEKPYGCTFCPYRATQKSTLNSHMLTHKGKDQVLQK</sequence>
<feature type="domain" description="C2H2-type" evidence="14">
    <location>
        <begin position="108"/>
        <end position="135"/>
    </location>
</feature>
<evidence type="ECO:0000256" key="8">
    <source>
        <dbReference type="ARBA" id="ARBA00023125"/>
    </source>
</evidence>
<dbReference type="SMART" id="SM00355">
    <property type="entry name" value="ZnF_C2H2"/>
    <property type="match status" value="3"/>
</dbReference>
<evidence type="ECO:0000259" key="14">
    <source>
        <dbReference type="PROSITE" id="PS50157"/>
    </source>
</evidence>
<dbReference type="PROSITE" id="PS50157">
    <property type="entry name" value="ZINC_FINGER_C2H2_2"/>
    <property type="match status" value="3"/>
</dbReference>
<proteinExistence type="inferred from homology"/>
<evidence type="ECO:0000256" key="13">
    <source>
        <dbReference type="SAM" id="MobiDB-lite"/>
    </source>
</evidence>
<keyword evidence="10" id="KW-0539">Nucleus</keyword>
<dbReference type="PANTHER" id="PTHR24388:SF54">
    <property type="entry name" value="PROTEIN ESCARGOT"/>
    <property type="match status" value="1"/>
</dbReference>
<evidence type="ECO:0000256" key="4">
    <source>
        <dbReference type="ARBA" id="ARBA00022737"/>
    </source>
</evidence>
<evidence type="ECO:0000256" key="10">
    <source>
        <dbReference type="ARBA" id="ARBA00023242"/>
    </source>
</evidence>
<accession>A0AAE1FCS4</accession>
<dbReference type="SUPFAM" id="SSF57667">
    <property type="entry name" value="beta-beta-alpha zinc fingers"/>
    <property type="match status" value="2"/>
</dbReference>
<dbReference type="InterPro" id="IPR056438">
    <property type="entry name" value="Znf-C2H2_CTCF"/>
</dbReference>
<feature type="domain" description="C2H2-type" evidence="14">
    <location>
        <begin position="80"/>
        <end position="107"/>
    </location>
</feature>
<name>A0AAE1FCS4_PETCI</name>
<keyword evidence="3" id="KW-0479">Metal-binding</keyword>
<evidence type="ECO:0000256" key="5">
    <source>
        <dbReference type="ARBA" id="ARBA00022771"/>
    </source>
</evidence>
<evidence type="ECO:0000313" key="15">
    <source>
        <dbReference type="EMBL" id="KAK3871010.1"/>
    </source>
</evidence>
<keyword evidence="6" id="KW-0862">Zinc</keyword>
<evidence type="ECO:0000256" key="2">
    <source>
        <dbReference type="ARBA" id="ARBA00006991"/>
    </source>
</evidence>
<keyword evidence="8" id="KW-0238">DNA-binding</keyword>
<organism evidence="15 16">
    <name type="scientific">Petrolisthes cinctipes</name>
    <name type="common">Flat porcelain crab</name>
    <dbReference type="NCBI Taxonomy" id="88211"/>
    <lineage>
        <taxon>Eukaryota</taxon>
        <taxon>Metazoa</taxon>
        <taxon>Ecdysozoa</taxon>
        <taxon>Arthropoda</taxon>
        <taxon>Crustacea</taxon>
        <taxon>Multicrustacea</taxon>
        <taxon>Malacostraca</taxon>
        <taxon>Eumalacostraca</taxon>
        <taxon>Eucarida</taxon>
        <taxon>Decapoda</taxon>
        <taxon>Pleocyemata</taxon>
        <taxon>Anomura</taxon>
        <taxon>Galatheoidea</taxon>
        <taxon>Porcellanidae</taxon>
        <taxon>Petrolisthes</taxon>
    </lineage>
</organism>
<dbReference type="EMBL" id="JAWQEG010002576">
    <property type="protein sequence ID" value="KAK3871010.1"/>
    <property type="molecule type" value="Genomic_DNA"/>
</dbReference>
<comment type="similarity">
    <text evidence="2">Belongs to the krueppel C2H2-type zinc-finger protein family.</text>
</comment>